<evidence type="ECO:0000256" key="1">
    <source>
        <dbReference type="SAM" id="SignalP"/>
    </source>
</evidence>
<feature type="signal peptide" evidence="1">
    <location>
        <begin position="1"/>
        <end position="21"/>
    </location>
</feature>
<proteinExistence type="evidence at transcript level"/>
<dbReference type="CDD" id="cd00109">
    <property type="entry name" value="Kunitz-type"/>
    <property type="match status" value="1"/>
</dbReference>
<dbReference type="Pfam" id="PF00014">
    <property type="entry name" value="Kunitz_BPTI"/>
    <property type="match status" value="1"/>
</dbReference>
<evidence type="ECO:0000313" key="3">
    <source>
        <dbReference type="EMBL" id="JAG92442.1"/>
    </source>
</evidence>
<dbReference type="InterPro" id="IPR036880">
    <property type="entry name" value="Kunitz_BPTI_sf"/>
</dbReference>
<evidence type="ECO:0000259" key="2">
    <source>
        <dbReference type="PROSITE" id="PS50279"/>
    </source>
</evidence>
<dbReference type="AlphaFoldDB" id="A0A0C9SE41"/>
<sequence>MNSYAASLLLVSAVAVFTVKCETLQCESKESNYWMCNNEKTSCLRRDFYYDNNTNSCQFLGFMGCGGNDNNFPSLPECVSHCRTTKKLPEYVFNYFRKRFPNCTMKSDPSSDNGGIRRFYYNSTSNKCLPVDVKNGDKYFPDMNICVNLCSADRTPLPRCNQQMDTGKEPKNWKCHADKHTRYTTCNKTVAAKQ</sequence>
<dbReference type="SUPFAM" id="SSF57362">
    <property type="entry name" value="BPTI-like"/>
    <property type="match status" value="2"/>
</dbReference>
<dbReference type="GO" id="GO:0004867">
    <property type="term" value="F:serine-type endopeptidase inhibitor activity"/>
    <property type="evidence" value="ECO:0007669"/>
    <property type="project" value="InterPro"/>
</dbReference>
<keyword evidence="1" id="KW-0732">Signal</keyword>
<reference evidence="3" key="1">
    <citation type="journal article" date="2015" name="PLoS ONE">
        <title>An Insight into the Sialome of the Lone Star Tick, Amblyomma americanum, with a Glimpse on Its Time Dependent Gene Expression.</title>
        <authorList>
            <person name="Karim S."/>
            <person name="Ribeiro J.M."/>
        </authorList>
    </citation>
    <scope>NUCLEOTIDE SEQUENCE</scope>
    <source>
        <tissue evidence="3">Salivary gland</tissue>
    </source>
</reference>
<dbReference type="PROSITE" id="PS50279">
    <property type="entry name" value="BPTI_KUNITZ_2"/>
    <property type="match status" value="1"/>
</dbReference>
<feature type="domain" description="BPTI/Kunitz inhibitor" evidence="2">
    <location>
        <begin position="26"/>
        <end position="82"/>
    </location>
</feature>
<dbReference type="InterPro" id="IPR002223">
    <property type="entry name" value="Kunitz_BPTI"/>
</dbReference>
<dbReference type="Gene3D" id="4.10.410.10">
    <property type="entry name" value="Pancreatic trypsin inhibitor Kunitz domain"/>
    <property type="match status" value="1"/>
</dbReference>
<name>A0A0C9SE41_AMBAM</name>
<accession>A0A0C9SE41</accession>
<feature type="chain" id="PRO_5002203063" evidence="1">
    <location>
        <begin position="22"/>
        <end position="194"/>
    </location>
</feature>
<dbReference type="SMART" id="SM00131">
    <property type="entry name" value="KU"/>
    <property type="match status" value="1"/>
</dbReference>
<dbReference type="EMBL" id="GBZX01000298">
    <property type="protein sequence ID" value="JAG92442.1"/>
    <property type="molecule type" value="mRNA"/>
</dbReference>
<protein>
    <submittedName>
        <fullName evidence="3">Putative kunitz/bovine pancreatic trypsin inhibitor domain-containing protein</fullName>
    </submittedName>
</protein>
<organism evidence="3">
    <name type="scientific">Amblyomma americanum</name>
    <name type="common">Lone star tick</name>
    <dbReference type="NCBI Taxonomy" id="6943"/>
    <lineage>
        <taxon>Eukaryota</taxon>
        <taxon>Metazoa</taxon>
        <taxon>Ecdysozoa</taxon>
        <taxon>Arthropoda</taxon>
        <taxon>Chelicerata</taxon>
        <taxon>Arachnida</taxon>
        <taxon>Acari</taxon>
        <taxon>Parasitiformes</taxon>
        <taxon>Ixodida</taxon>
        <taxon>Ixodoidea</taxon>
        <taxon>Ixodidae</taxon>
        <taxon>Amblyomminae</taxon>
        <taxon>Amblyomma</taxon>
    </lineage>
</organism>